<comment type="caution">
    <text evidence="5">The sequence shown here is derived from an EMBL/GenBank/DDBJ whole genome shotgun (WGS) entry which is preliminary data.</text>
</comment>
<reference evidence="5" key="1">
    <citation type="thesis" date="2021" institute="BYU ScholarsArchive" country="Provo, UT, USA">
        <title>Applications of and Algorithms for Genome Assembly and Genomic Analyses with an Emphasis on Marine Teleosts.</title>
        <authorList>
            <person name="Pickett B.D."/>
        </authorList>
    </citation>
    <scope>NUCLEOTIDE SEQUENCE</scope>
    <source>
        <strain evidence="5">HI-2016</strain>
    </source>
</reference>
<keyword evidence="6" id="KW-1185">Reference proteome</keyword>
<feature type="compositionally biased region" description="Low complexity" evidence="3">
    <location>
        <begin position="78"/>
        <end position="91"/>
    </location>
</feature>
<organism evidence="5 6">
    <name type="scientific">Albula glossodonta</name>
    <name type="common">roundjaw bonefish</name>
    <dbReference type="NCBI Taxonomy" id="121402"/>
    <lineage>
        <taxon>Eukaryota</taxon>
        <taxon>Metazoa</taxon>
        <taxon>Chordata</taxon>
        <taxon>Craniata</taxon>
        <taxon>Vertebrata</taxon>
        <taxon>Euteleostomi</taxon>
        <taxon>Actinopterygii</taxon>
        <taxon>Neopterygii</taxon>
        <taxon>Teleostei</taxon>
        <taxon>Albuliformes</taxon>
        <taxon>Albulidae</taxon>
        <taxon>Albula</taxon>
    </lineage>
</organism>
<accession>A0A8T2NY10</accession>
<evidence type="ECO:0000256" key="1">
    <source>
        <dbReference type="ARBA" id="ARBA00004282"/>
    </source>
</evidence>
<dbReference type="AlphaFoldDB" id="A0A8T2NY10"/>
<feature type="compositionally biased region" description="Polar residues" evidence="3">
    <location>
        <begin position="92"/>
        <end position="106"/>
    </location>
</feature>
<feature type="region of interest" description="Disordered" evidence="3">
    <location>
        <begin position="78"/>
        <end position="106"/>
    </location>
</feature>
<dbReference type="EMBL" id="JAFBMS010000020">
    <property type="protein sequence ID" value="KAG9344240.1"/>
    <property type="molecule type" value="Genomic_DNA"/>
</dbReference>
<feature type="domain" description="SoHo" evidence="4">
    <location>
        <begin position="136"/>
        <end position="203"/>
    </location>
</feature>
<evidence type="ECO:0000313" key="6">
    <source>
        <dbReference type="Proteomes" id="UP000824540"/>
    </source>
</evidence>
<keyword evidence="2" id="KW-0965">Cell junction</keyword>
<sequence>MDPSKVCKGRGVVTLRATLVHIDDDDISAPIPSMGTQHVGMMAMELQCTKAVKTKLCISSETTVHGAMQQLNEATALSTEEPLLTSSSDTTNFLTPSRNTPSSYPSTTFVNPTIVLLQHNRGGAEQQTGSVKALLDGDPAKEMDARLMEDSGAPMRVRAHQTHRNTERSKDWYKNMFKQIHKVPVHQLSCTVIVMEKYTAADIGRTDSRGKMPVPARTSSLRPSGERKDWDPPDRKVDTRRYRAEPRSIFQYEPGKSSVLRVERTTAVCLHASFTGYDYTTLIALAKH</sequence>
<comment type="subcellular location">
    <subcellularLocation>
        <location evidence="1">Cell junction</location>
    </subcellularLocation>
</comment>
<gene>
    <name evidence="5" type="ORF">JZ751_010909</name>
</gene>
<dbReference type="GO" id="GO:0070161">
    <property type="term" value="C:anchoring junction"/>
    <property type="evidence" value="ECO:0007669"/>
    <property type="project" value="UniProtKB-SubCell"/>
</dbReference>
<dbReference type="InterPro" id="IPR003127">
    <property type="entry name" value="SoHo_dom"/>
</dbReference>
<proteinExistence type="predicted"/>
<dbReference type="PROSITE" id="PS50831">
    <property type="entry name" value="SOHO"/>
    <property type="match status" value="1"/>
</dbReference>
<protein>
    <recommendedName>
        <fullName evidence="4">SoHo domain-containing protein</fullName>
    </recommendedName>
</protein>
<name>A0A8T2NY10_9TELE</name>
<evidence type="ECO:0000256" key="2">
    <source>
        <dbReference type="ARBA" id="ARBA00022949"/>
    </source>
</evidence>
<dbReference type="Pfam" id="PF02208">
    <property type="entry name" value="Sorb"/>
    <property type="match status" value="1"/>
</dbReference>
<dbReference type="SMART" id="SM00459">
    <property type="entry name" value="Sorb"/>
    <property type="match status" value="1"/>
</dbReference>
<evidence type="ECO:0000256" key="3">
    <source>
        <dbReference type="SAM" id="MobiDB-lite"/>
    </source>
</evidence>
<evidence type="ECO:0000259" key="4">
    <source>
        <dbReference type="PROSITE" id="PS50831"/>
    </source>
</evidence>
<dbReference type="Proteomes" id="UP000824540">
    <property type="component" value="Unassembled WGS sequence"/>
</dbReference>
<dbReference type="OrthoDB" id="73680at2759"/>
<feature type="compositionally biased region" description="Basic and acidic residues" evidence="3">
    <location>
        <begin position="224"/>
        <end position="238"/>
    </location>
</feature>
<evidence type="ECO:0000313" key="5">
    <source>
        <dbReference type="EMBL" id="KAG9344240.1"/>
    </source>
</evidence>
<feature type="region of interest" description="Disordered" evidence="3">
    <location>
        <begin position="205"/>
        <end position="238"/>
    </location>
</feature>